<accession>A0A5N6Q912</accession>
<feature type="region of interest" description="Disordered" evidence="1">
    <location>
        <begin position="114"/>
        <end position="147"/>
    </location>
</feature>
<evidence type="ECO:0000313" key="4">
    <source>
        <dbReference type="Proteomes" id="UP000326396"/>
    </source>
</evidence>
<dbReference type="OrthoDB" id="689613at2759"/>
<comment type="caution">
    <text evidence="3">The sequence shown here is derived from an EMBL/GenBank/DDBJ whole genome shotgun (WGS) entry which is preliminary data.</text>
</comment>
<gene>
    <name evidence="3" type="ORF">E3N88_03507</name>
</gene>
<keyword evidence="4" id="KW-1185">Reference proteome</keyword>
<evidence type="ECO:0000256" key="2">
    <source>
        <dbReference type="SAM" id="SignalP"/>
    </source>
</evidence>
<keyword evidence="2" id="KW-0732">Signal</keyword>
<protein>
    <submittedName>
        <fullName evidence="3">Uncharacterized protein</fullName>
    </submittedName>
</protein>
<feature type="compositionally biased region" description="Basic and acidic residues" evidence="1">
    <location>
        <begin position="114"/>
        <end position="129"/>
    </location>
</feature>
<dbReference type="InterPro" id="IPR053313">
    <property type="entry name" value="RGF"/>
</dbReference>
<dbReference type="Proteomes" id="UP000326396">
    <property type="component" value="Linkage Group LG1"/>
</dbReference>
<feature type="compositionally biased region" description="Basic residues" evidence="1">
    <location>
        <begin position="138"/>
        <end position="147"/>
    </location>
</feature>
<dbReference type="PANTHER" id="PTHR34961">
    <property type="entry name" value="TRANSMEMBRANE PROTEIN"/>
    <property type="match status" value="1"/>
</dbReference>
<feature type="compositionally biased region" description="Polar residues" evidence="1">
    <location>
        <begin position="35"/>
        <end position="49"/>
    </location>
</feature>
<dbReference type="PANTHER" id="PTHR34961:SF7">
    <property type="entry name" value="TRANSMEMBRANE PROTEIN"/>
    <property type="match status" value="1"/>
</dbReference>
<dbReference type="AlphaFoldDB" id="A0A5N6Q912"/>
<feature type="region of interest" description="Disordered" evidence="1">
    <location>
        <begin position="35"/>
        <end position="81"/>
    </location>
</feature>
<proteinExistence type="predicted"/>
<name>A0A5N6Q912_9ASTR</name>
<evidence type="ECO:0000256" key="1">
    <source>
        <dbReference type="SAM" id="MobiDB-lite"/>
    </source>
</evidence>
<feature type="chain" id="PRO_5024370538" evidence="2">
    <location>
        <begin position="23"/>
        <end position="147"/>
    </location>
</feature>
<sequence length="147" mass="16314">MAASVISVTSFVLVICMHISHARLLPPAIVSPPSSTAKPHHYFSTSLLQDSRKRSQIEPHASSSSSKGEYGEGNASHSKIDQVFKEGSEIVESSSSHDHVALLNRKPVKDTETPQYFRKEAIVDPKNEDIEVTDYQPPRRKTPIHNK</sequence>
<dbReference type="EMBL" id="SZYD01000001">
    <property type="protein sequence ID" value="KAD7480371.1"/>
    <property type="molecule type" value="Genomic_DNA"/>
</dbReference>
<organism evidence="3 4">
    <name type="scientific">Mikania micrantha</name>
    <name type="common">bitter vine</name>
    <dbReference type="NCBI Taxonomy" id="192012"/>
    <lineage>
        <taxon>Eukaryota</taxon>
        <taxon>Viridiplantae</taxon>
        <taxon>Streptophyta</taxon>
        <taxon>Embryophyta</taxon>
        <taxon>Tracheophyta</taxon>
        <taxon>Spermatophyta</taxon>
        <taxon>Magnoliopsida</taxon>
        <taxon>eudicotyledons</taxon>
        <taxon>Gunneridae</taxon>
        <taxon>Pentapetalae</taxon>
        <taxon>asterids</taxon>
        <taxon>campanulids</taxon>
        <taxon>Asterales</taxon>
        <taxon>Asteraceae</taxon>
        <taxon>Asteroideae</taxon>
        <taxon>Heliantheae alliance</taxon>
        <taxon>Eupatorieae</taxon>
        <taxon>Mikania</taxon>
    </lineage>
</organism>
<reference evidence="3 4" key="1">
    <citation type="submission" date="2019-05" db="EMBL/GenBank/DDBJ databases">
        <title>Mikania micrantha, genome provides insights into the molecular mechanism of rapid growth.</title>
        <authorList>
            <person name="Liu B."/>
        </authorList>
    </citation>
    <scope>NUCLEOTIDE SEQUENCE [LARGE SCALE GENOMIC DNA]</scope>
    <source>
        <strain evidence="3">NLD-2019</strain>
        <tissue evidence="3">Leaf</tissue>
    </source>
</reference>
<feature type="signal peptide" evidence="2">
    <location>
        <begin position="1"/>
        <end position="22"/>
    </location>
</feature>
<evidence type="ECO:0000313" key="3">
    <source>
        <dbReference type="EMBL" id="KAD7480371.1"/>
    </source>
</evidence>
<feature type="region of interest" description="Disordered" evidence="1">
    <location>
        <begin position="88"/>
        <end position="107"/>
    </location>
</feature>